<proteinExistence type="predicted"/>
<sequence>MNTYKEKESPNIINKMRVKVNPEYNVILENWPLSSDVKKILDNSFESNGVTSTIIDLEGRVLYEFDSQFKLGSKIDITEHLYFDNSYEIRNNKKYLLSLPIYNQGTVVGFTIFETIIESIRDENYMPFQWLFTIILLSILWIISIIVTIIGYKKELSNGFSQLIDGLNHVSKGIFKPLKVPKESKEQDIYISYNRMVEELSYLMKKQQSYEGKRKSFLTTISHELKTPIATINAYIEGLVSGVAKDEKTINNYHTIIQSKMNSLMNQVNDLFKYAQYDMNQFKYNFQEVYADDVFHNILKPIFNKDRKREIIISNNIPKCMINVDIIRIEQVILNFYNNAIKHTSDDGTIKIEGYRQENELLISVEDNGEGIESRDLPYIFDYYYQGKTSKESDYEGVGLGLAICKEIISKHGGKIFVKSQLNKGTKISFTIPVV</sequence>
<dbReference type="Gene3D" id="1.10.287.130">
    <property type="match status" value="1"/>
</dbReference>
<dbReference type="FunFam" id="3.30.565.10:FF:000006">
    <property type="entry name" value="Sensor histidine kinase WalK"/>
    <property type="match status" value="1"/>
</dbReference>
<evidence type="ECO:0000256" key="8">
    <source>
        <dbReference type="SAM" id="Phobius"/>
    </source>
</evidence>
<dbReference type="SMART" id="SM00387">
    <property type="entry name" value="HATPase_c"/>
    <property type="match status" value="1"/>
</dbReference>
<evidence type="ECO:0000256" key="5">
    <source>
        <dbReference type="ARBA" id="ARBA00022679"/>
    </source>
</evidence>
<dbReference type="InterPro" id="IPR003661">
    <property type="entry name" value="HisK_dim/P_dom"/>
</dbReference>
<comment type="subcellular location">
    <subcellularLocation>
        <location evidence="2">Membrane</location>
    </subcellularLocation>
</comment>
<dbReference type="EMBL" id="WSFT01000016">
    <property type="protein sequence ID" value="MBS4537363.1"/>
    <property type="molecule type" value="Genomic_DNA"/>
</dbReference>
<dbReference type="InterPro" id="IPR005467">
    <property type="entry name" value="His_kinase_dom"/>
</dbReference>
<evidence type="ECO:0000256" key="1">
    <source>
        <dbReference type="ARBA" id="ARBA00000085"/>
    </source>
</evidence>
<dbReference type="EC" id="2.7.13.3" evidence="3"/>
<dbReference type="SMART" id="SM00388">
    <property type="entry name" value="HisKA"/>
    <property type="match status" value="1"/>
</dbReference>
<evidence type="ECO:0000256" key="7">
    <source>
        <dbReference type="ARBA" id="ARBA00023012"/>
    </source>
</evidence>
<dbReference type="SUPFAM" id="SSF55874">
    <property type="entry name" value="ATPase domain of HSP90 chaperone/DNA topoisomerase II/histidine kinase"/>
    <property type="match status" value="1"/>
</dbReference>
<dbReference type="InterPro" id="IPR036097">
    <property type="entry name" value="HisK_dim/P_sf"/>
</dbReference>
<keyword evidence="11" id="KW-1185">Reference proteome</keyword>
<dbReference type="GO" id="GO:0016036">
    <property type="term" value="P:cellular response to phosphate starvation"/>
    <property type="evidence" value="ECO:0007669"/>
    <property type="project" value="TreeGrafter"/>
</dbReference>
<dbReference type="Proteomes" id="UP000724672">
    <property type="component" value="Unassembled WGS sequence"/>
</dbReference>
<protein>
    <recommendedName>
        <fullName evidence="3">histidine kinase</fullName>
        <ecNumber evidence="3">2.7.13.3</ecNumber>
    </recommendedName>
</protein>
<accession>A0A942UQJ7</accession>
<evidence type="ECO:0000256" key="3">
    <source>
        <dbReference type="ARBA" id="ARBA00012438"/>
    </source>
</evidence>
<dbReference type="InterPro" id="IPR004358">
    <property type="entry name" value="Sig_transdc_His_kin-like_C"/>
</dbReference>
<evidence type="ECO:0000256" key="4">
    <source>
        <dbReference type="ARBA" id="ARBA00022553"/>
    </source>
</evidence>
<dbReference type="InterPro" id="IPR050351">
    <property type="entry name" value="BphY/WalK/GraS-like"/>
</dbReference>
<name>A0A942UQJ7_9FIRM</name>
<dbReference type="AlphaFoldDB" id="A0A942UQJ7"/>
<keyword evidence="4" id="KW-0597">Phosphoprotein</keyword>
<dbReference type="CDD" id="cd00082">
    <property type="entry name" value="HisKA"/>
    <property type="match status" value="1"/>
</dbReference>
<dbReference type="RefSeq" id="WP_203365294.1">
    <property type="nucleotide sequence ID" value="NZ_WSFT01000016.1"/>
</dbReference>
<dbReference type="GO" id="GO:0005886">
    <property type="term" value="C:plasma membrane"/>
    <property type="evidence" value="ECO:0007669"/>
    <property type="project" value="TreeGrafter"/>
</dbReference>
<reference evidence="10" key="1">
    <citation type="submission" date="2019-12" db="EMBL/GenBank/DDBJ databases">
        <title>Clostridiaceae gen. nov. sp. nov., isolated from sediment in Xinjiang, China.</title>
        <authorList>
            <person name="Zhang R."/>
        </authorList>
    </citation>
    <scope>NUCLEOTIDE SEQUENCE</scope>
    <source>
        <strain evidence="10">D2Q-11</strain>
    </source>
</reference>
<evidence type="ECO:0000313" key="10">
    <source>
        <dbReference type="EMBL" id="MBS4537363.1"/>
    </source>
</evidence>
<dbReference type="PROSITE" id="PS50109">
    <property type="entry name" value="HIS_KIN"/>
    <property type="match status" value="1"/>
</dbReference>
<evidence type="ECO:0000313" key="11">
    <source>
        <dbReference type="Proteomes" id="UP000724672"/>
    </source>
</evidence>
<keyword evidence="7" id="KW-0902">Two-component regulatory system</keyword>
<dbReference type="GO" id="GO:0004721">
    <property type="term" value="F:phosphoprotein phosphatase activity"/>
    <property type="evidence" value="ECO:0007669"/>
    <property type="project" value="TreeGrafter"/>
</dbReference>
<comment type="catalytic activity">
    <reaction evidence="1">
        <text>ATP + protein L-histidine = ADP + protein N-phospho-L-histidine.</text>
        <dbReference type="EC" id="2.7.13.3"/>
    </reaction>
</comment>
<comment type="caution">
    <text evidence="10">The sequence shown here is derived from an EMBL/GenBank/DDBJ whole genome shotgun (WGS) entry which is preliminary data.</text>
</comment>
<keyword evidence="6 10" id="KW-0418">Kinase</keyword>
<evidence type="ECO:0000259" key="9">
    <source>
        <dbReference type="PROSITE" id="PS50109"/>
    </source>
</evidence>
<feature type="transmembrane region" description="Helical" evidence="8">
    <location>
        <begin position="95"/>
        <end position="117"/>
    </location>
</feature>
<dbReference type="InterPro" id="IPR003594">
    <property type="entry name" value="HATPase_dom"/>
</dbReference>
<keyword evidence="8" id="KW-0472">Membrane</keyword>
<feature type="transmembrane region" description="Helical" evidence="8">
    <location>
        <begin position="129"/>
        <end position="152"/>
    </location>
</feature>
<dbReference type="InterPro" id="IPR036890">
    <property type="entry name" value="HATPase_C_sf"/>
</dbReference>
<dbReference type="SUPFAM" id="SSF47384">
    <property type="entry name" value="Homodimeric domain of signal transducing histidine kinase"/>
    <property type="match status" value="1"/>
</dbReference>
<dbReference type="Pfam" id="PF02518">
    <property type="entry name" value="HATPase_c"/>
    <property type="match status" value="1"/>
</dbReference>
<dbReference type="PANTHER" id="PTHR45453:SF1">
    <property type="entry name" value="PHOSPHATE REGULON SENSOR PROTEIN PHOR"/>
    <property type="match status" value="1"/>
</dbReference>
<keyword evidence="5" id="KW-0808">Transferase</keyword>
<dbReference type="GO" id="GO:0000155">
    <property type="term" value="F:phosphorelay sensor kinase activity"/>
    <property type="evidence" value="ECO:0007669"/>
    <property type="project" value="InterPro"/>
</dbReference>
<dbReference type="PANTHER" id="PTHR45453">
    <property type="entry name" value="PHOSPHATE REGULON SENSOR PROTEIN PHOR"/>
    <property type="match status" value="1"/>
</dbReference>
<dbReference type="Gene3D" id="3.30.565.10">
    <property type="entry name" value="Histidine kinase-like ATPase, C-terminal domain"/>
    <property type="match status" value="1"/>
</dbReference>
<dbReference type="PRINTS" id="PR00344">
    <property type="entry name" value="BCTRLSENSOR"/>
</dbReference>
<keyword evidence="8" id="KW-0812">Transmembrane</keyword>
<dbReference type="Pfam" id="PF00512">
    <property type="entry name" value="HisKA"/>
    <property type="match status" value="1"/>
</dbReference>
<keyword evidence="8" id="KW-1133">Transmembrane helix</keyword>
<dbReference type="CDD" id="cd00075">
    <property type="entry name" value="HATPase"/>
    <property type="match status" value="1"/>
</dbReference>
<gene>
    <name evidence="10" type="ORF">GOQ27_02755</name>
</gene>
<evidence type="ECO:0000256" key="6">
    <source>
        <dbReference type="ARBA" id="ARBA00022777"/>
    </source>
</evidence>
<organism evidence="10 11">
    <name type="scientific">Anaeromonas frigoriresistens</name>
    <dbReference type="NCBI Taxonomy" id="2683708"/>
    <lineage>
        <taxon>Bacteria</taxon>
        <taxon>Bacillati</taxon>
        <taxon>Bacillota</taxon>
        <taxon>Tissierellia</taxon>
        <taxon>Tissierellales</taxon>
        <taxon>Thermohalobacteraceae</taxon>
        <taxon>Anaeromonas</taxon>
    </lineage>
</organism>
<feature type="domain" description="Histidine kinase" evidence="9">
    <location>
        <begin position="220"/>
        <end position="435"/>
    </location>
</feature>
<evidence type="ECO:0000256" key="2">
    <source>
        <dbReference type="ARBA" id="ARBA00004370"/>
    </source>
</evidence>